<evidence type="ECO:0000256" key="2">
    <source>
        <dbReference type="SAM" id="MobiDB-lite"/>
    </source>
</evidence>
<dbReference type="AlphaFoldDB" id="A0A7C2JXT2"/>
<comment type="caution">
    <text evidence="4">The sequence shown here is derived from an EMBL/GenBank/DDBJ whole genome shotgun (WGS) entry which is preliminary data.</text>
</comment>
<dbReference type="InterPro" id="IPR046357">
    <property type="entry name" value="PPIase_dom_sf"/>
</dbReference>
<evidence type="ECO:0000259" key="3">
    <source>
        <dbReference type="PROSITE" id="PS50198"/>
    </source>
</evidence>
<accession>A0A7C2JXT2</accession>
<dbReference type="InterPro" id="IPR000297">
    <property type="entry name" value="PPIase_PpiC"/>
</dbReference>
<dbReference type="Gene3D" id="1.10.4030.10">
    <property type="entry name" value="Porin chaperone SurA, peptide-binding domain"/>
    <property type="match status" value="1"/>
</dbReference>
<feature type="domain" description="PpiC" evidence="3">
    <location>
        <begin position="265"/>
        <end position="364"/>
    </location>
</feature>
<evidence type="ECO:0000256" key="1">
    <source>
        <dbReference type="PROSITE-ProRule" id="PRU00278"/>
    </source>
</evidence>
<keyword evidence="1" id="KW-0697">Rotamase</keyword>
<evidence type="ECO:0000313" key="4">
    <source>
        <dbReference type="EMBL" id="HEN14039.1"/>
    </source>
</evidence>
<dbReference type="SUPFAM" id="SSF109998">
    <property type="entry name" value="Triger factor/SurA peptide-binding domain-like"/>
    <property type="match status" value="1"/>
</dbReference>
<sequence>MRVRDRTGLPPQGSGEMGHRGEQISGTFRAARRRWLSAAVCGLSLVAVGCKSLGLNKHDNPVLQPPPRRVSLDDTEVTRRLAAADAGDSEIEPASATVAGDDTEVFNATVIARVNGAPVFAGEVLERYGDYLRKAREKLPPEKYEELRELIIQRDLRSHIERRLLVERMKSKLKPDQIALLDQHVDKAFEERINELKRELKVSTRTELELALNERNTSLQALRDSFATERIAMEYLFSSLERPPAPTRPEIVAYYQEHLDDYKIPARVKWQQIQVSIDRRTSAAEAEAKLQQAQQELARGVPFEDVARKFSDGPTASDGGNWDWTRTGSLADAELEARLFALPVGQLSEVYATRDGFQIVRVLERQEDSRTPLADVQDEIAELIRKERERNLPKEFVERLFEEAVIETKYEFLEPEA</sequence>
<dbReference type="PANTHER" id="PTHR47245">
    <property type="entry name" value="PEPTIDYLPROLYL ISOMERASE"/>
    <property type="match status" value="1"/>
</dbReference>
<dbReference type="Pfam" id="PF13145">
    <property type="entry name" value="Rotamase_2"/>
    <property type="match status" value="1"/>
</dbReference>
<name>A0A7C2JXT2_9PLAN</name>
<protein>
    <recommendedName>
        <fullName evidence="3">PpiC domain-containing protein</fullName>
    </recommendedName>
</protein>
<reference evidence="4" key="1">
    <citation type="journal article" date="2020" name="mSystems">
        <title>Genome- and Community-Level Interaction Insights into Carbon Utilization and Element Cycling Functions of Hydrothermarchaeota in Hydrothermal Sediment.</title>
        <authorList>
            <person name="Zhou Z."/>
            <person name="Liu Y."/>
            <person name="Xu W."/>
            <person name="Pan J."/>
            <person name="Luo Z.H."/>
            <person name="Li M."/>
        </authorList>
    </citation>
    <scope>NUCLEOTIDE SEQUENCE [LARGE SCALE GENOMIC DNA]</scope>
    <source>
        <strain evidence="4">SpSt-339</strain>
    </source>
</reference>
<dbReference type="PROSITE" id="PS50198">
    <property type="entry name" value="PPIC_PPIASE_2"/>
    <property type="match status" value="1"/>
</dbReference>
<dbReference type="EMBL" id="DSOK01000030">
    <property type="protein sequence ID" value="HEN14039.1"/>
    <property type="molecule type" value="Genomic_DNA"/>
</dbReference>
<dbReference type="InterPro" id="IPR027304">
    <property type="entry name" value="Trigger_fact/SurA_dom_sf"/>
</dbReference>
<organism evidence="4">
    <name type="scientific">Schlesneria paludicola</name>
    <dbReference type="NCBI Taxonomy" id="360056"/>
    <lineage>
        <taxon>Bacteria</taxon>
        <taxon>Pseudomonadati</taxon>
        <taxon>Planctomycetota</taxon>
        <taxon>Planctomycetia</taxon>
        <taxon>Planctomycetales</taxon>
        <taxon>Planctomycetaceae</taxon>
        <taxon>Schlesneria</taxon>
    </lineage>
</organism>
<keyword evidence="1" id="KW-0413">Isomerase</keyword>
<proteinExistence type="predicted"/>
<gene>
    <name evidence="4" type="ORF">ENQ76_01035</name>
</gene>
<feature type="region of interest" description="Disordered" evidence="2">
    <location>
        <begin position="1"/>
        <end position="22"/>
    </location>
</feature>
<dbReference type="PANTHER" id="PTHR47245:SF2">
    <property type="entry name" value="PEPTIDYL-PROLYL CIS-TRANS ISOMERASE HP_0175-RELATED"/>
    <property type="match status" value="1"/>
</dbReference>
<dbReference type="InterPro" id="IPR050245">
    <property type="entry name" value="PrsA_foldase"/>
</dbReference>
<dbReference type="SUPFAM" id="SSF54534">
    <property type="entry name" value="FKBP-like"/>
    <property type="match status" value="1"/>
</dbReference>
<dbReference type="Gene3D" id="3.10.50.40">
    <property type="match status" value="1"/>
</dbReference>
<dbReference type="GO" id="GO:0003755">
    <property type="term" value="F:peptidyl-prolyl cis-trans isomerase activity"/>
    <property type="evidence" value="ECO:0007669"/>
    <property type="project" value="UniProtKB-KW"/>
</dbReference>